<evidence type="ECO:0000256" key="4">
    <source>
        <dbReference type="ARBA" id="ARBA00023136"/>
    </source>
</evidence>
<accession>A0ABD5MIR7</accession>
<name>A0ABD5MIR7_9EURY</name>
<feature type="transmembrane region" description="Helical" evidence="6">
    <location>
        <begin position="243"/>
        <end position="261"/>
    </location>
</feature>
<dbReference type="Gene3D" id="1.10.357.140">
    <property type="entry name" value="UbiA prenyltransferase"/>
    <property type="match status" value="1"/>
</dbReference>
<evidence type="ECO:0000313" key="8">
    <source>
        <dbReference type="Proteomes" id="UP001589595"/>
    </source>
</evidence>
<keyword evidence="3 6" id="KW-1133">Transmembrane helix</keyword>
<reference evidence="7" key="1">
    <citation type="submission" date="2024-09" db="EMBL/GenBank/DDBJ databases">
        <authorList>
            <person name="Sun Q."/>
        </authorList>
    </citation>
    <scope>NUCLEOTIDE SEQUENCE [LARGE SCALE GENOMIC DNA]</scope>
    <source>
        <strain evidence="7">JCM 31273</strain>
    </source>
</reference>
<dbReference type="InterPro" id="IPR044878">
    <property type="entry name" value="UbiA_sf"/>
</dbReference>
<comment type="subcellular location">
    <subcellularLocation>
        <location evidence="1">Cell membrane</location>
        <topology evidence="1">Multi-pass membrane protein</topology>
    </subcellularLocation>
</comment>
<dbReference type="GO" id="GO:0005886">
    <property type="term" value="C:plasma membrane"/>
    <property type="evidence" value="ECO:0007669"/>
    <property type="project" value="UniProtKB-SubCell"/>
</dbReference>
<evidence type="ECO:0000313" key="7">
    <source>
        <dbReference type="EMBL" id="MFB9822774.1"/>
    </source>
</evidence>
<dbReference type="PANTHER" id="PTHR42723:SF1">
    <property type="entry name" value="CHLOROPHYLL SYNTHASE, CHLOROPLASTIC"/>
    <property type="match status" value="1"/>
</dbReference>
<comment type="caution">
    <text evidence="7">The sequence shown here is derived from an EMBL/GenBank/DDBJ whole genome shotgun (WGS) entry which is preliminary data.</text>
</comment>
<gene>
    <name evidence="7" type="ORF">ACFFOL_01045</name>
</gene>
<dbReference type="InterPro" id="IPR050475">
    <property type="entry name" value="Prenyltransferase_related"/>
</dbReference>
<keyword evidence="8" id="KW-1185">Reference proteome</keyword>
<dbReference type="GeneID" id="67212103"/>
<evidence type="ECO:0000256" key="2">
    <source>
        <dbReference type="ARBA" id="ARBA00022692"/>
    </source>
</evidence>
<evidence type="ECO:0000256" key="6">
    <source>
        <dbReference type="SAM" id="Phobius"/>
    </source>
</evidence>
<feature type="transmembrane region" description="Helical" evidence="6">
    <location>
        <begin position="53"/>
        <end position="77"/>
    </location>
</feature>
<dbReference type="AlphaFoldDB" id="A0ABD5MIR7"/>
<sequence length="320" mass="33300">MPTATDPTESGDADATDSVDGDPIDHAGDGDPIDRAGVAASARYLLKLSRPRFWLYLAGPILVGVAFGAANVAELFALENVLLFGYFLLPANLFLYGVNDVFDRDVDEENPKKDGREVRYGGDRLVPAVVVASLVLGAGTFAITPPAAWPFLAGFFLLGVEYSAPPLRFKTTPLLDSLSNGLYVLPGAAAYALVAGAAPPAAALAGAWLWAMGMHTFSAIPDIEPDRAAGIRTTATALGESRTLAYCAGCWLAAAGAFAAVDPRIGAVLLAYPALVGAIRLAGVAVDRAYWWFPAINTAVGAVLTMGALTRIVPPEAVLP</sequence>
<dbReference type="PANTHER" id="PTHR42723">
    <property type="entry name" value="CHLOROPHYLL SYNTHASE"/>
    <property type="match status" value="1"/>
</dbReference>
<feature type="transmembrane region" description="Helical" evidence="6">
    <location>
        <begin position="268"/>
        <end position="286"/>
    </location>
</feature>
<feature type="compositionally biased region" description="Basic and acidic residues" evidence="5">
    <location>
        <begin position="23"/>
        <end position="32"/>
    </location>
</feature>
<evidence type="ECO:0000256" key="3">
    <source>
        <dbReference type="ARBA" id="ARBA00022989"/>
    </source>
</evidence>
<feature type="transmembrane region" description="Helical" evidence="6">
    <location>
        <begin position="188"/>
        <end position="211"/>
    </location>
</feature>
<keyword evidence="2 6" id="KW-0812">Transmembrane</keyword>
<organism evidence="7 8">
    <name type="scientific">Halobaculum roseum</name>
    <dbReference type="NCBI Taxonomy" id="2175149"/>
    <lineage>
        <taxon>Archaea</taxon>
        <taxon>Methanobacteriati</taxon>
        <taxon>Methanobacteriota</taxon>
        <taxon>Stenosarchaea group</taxon>
        <taxon>Halobacteria</taxon>
        <taxon>Halobacteriales</taxon>
        <taxon>Haloferacaceae</taxon>
        <taxon>Halobaculum</taxon>
    </lineage>
</organism>
<dbReference type="NCBIfam" id="NF009516">
    <property type="entry name" value="PRK12875.1"/>
    <property type="match status" value="1"/>
</dbReference>
<dbReference type="InterPro" id="IPR000537">
    <property type="entry name" value="UbiA_prenyltransferase"/>
</dbReference>
<keyword evidence="4 6" id="KW-0472">Membrane</keyword>
<feature type="transmembrane region" description="Helical" evidence="6">
    <location>
        <begin position="292"/>
        <end position="313"/>
    </location>
</feature>
<dbReference type="Pfam" id="PF01040">
    <property type="entry name" value="UbiA"/>
    <property type="match status" value="1"/>
</dbReference>
<evidence type="ECO:0000256" key="5">
    <source>
        <dbReference type="SAM" id="MobiDB-lite"/>
    </source>
</evidence>
<feature type="transmembrane region" description="Helical" evidence="6">
    <location>
        <begin position="83"/>
        <end position="102"/>
    </location>
</feature>
<dbReference type="Gene3D" id="1.20.120.1780">
    <property type="entry name" value="UbiA prenyltransferase"/>
    <property type="match status" value="1"/>
</dbReference>
<dbReference type="Proteomes" id="UP001589595">
    <property type="component" value="Unassembled WGS sequence"/>
</dbReference>
<proteinExistence type="predicted"/>
<feature type="compositionally biased region" description="Acidic residues" evidence="5">
    <location>
        <begin position="9"/>
        <end position="22"/>
    </location>
</feature>
<dbReference type="CDD" id="cd13966">
    <property type="entry name" value="PT_UbiA_4"/>
    <property type="match status" value="1"/>
</dbReference>
<feature type="region of interest" description="Disordered" evidence="5">
    <location>
        <begin position="1"/>
        <end position="32"/>
    </location>
</feature>
<dbReference type="EMBL" id="JBHMAJ010000001">
    <property type="protein sequence ID" value="MFB9822774.1"/>
    <property type="molecule type" value="Genomic_DNA"/>
</dbReference>
<protein>
    <submittedName>
        <fullName evidence="7">Prenyltransferase</fullName>
    </submittedName>
</protein>
<evidence type="ECO:0000256" key="1">
    <source>
        <dbReference type="ARBA" id="ARBA00004651"/>
    </source>
</evidence>
<feature type="transmembrane region" description="Helical" evidence="6">
    <location>
        <begin position="123"/>
        <end position="143"/>
    </location>
</feature>
<dbReference type="RefSeq" id="WP_222921877.1">
    <property type="nucleotide sequence ID" value="NZ_CP082286.1"/>
</dbReference>